<dbReference type="PANTHER" id="PTHR30203:SF23">
    <property type="entry name" value="OUTER MEMBRANE EFFLUX PROTEIN"/>
    <property type="match status" value="1"/>
</dbReference>
<feature type="coiled-coil region" evidence="2">
    <location>
        <begin position="178"/>
        <end position="212"/>
    </location>
</feature>
<dbReference type="PANTHER" id="PTHR30203">
    <property type="entry name" value="OUTER MEMBRANE CATION EFFLUX PROTEIN"/>
    <property type="match status" value="1"/>
</dbReference>
<evidence type="ECO:0000256" key="2">
    <source>
        <dbReference type="SAM" id="Coils"/>
    </source>
</evidence>
<dbReference type="Pfam" id="PF02321">
    <property type="entry name" value="OEP"/>
    <property type="match status" value="2"/>
</dbReference>
<evidence type="ECO:0000256" key="1">
    <source>
        <dbReference type="ARBA" id="ARBA00007613"/>
    </source>
</evidence>
<dbReference type="InterPro" id="IPR003423">
    <property type="entry name" value="OMP_efflux"/>
</dbReference>
<name>A0A6N3BRF4_9BACT</name>
<organism evidence="3">
    <name type="scientific">Paraprevotella clara</name>
    <dbReference type="NCBI Taxonomy" id="454154"/>
    <lineage>
        <taxon>Bacteria</taxon>
        <taxon>Pseudomonadati</taxon>
        <taxon>Bacteroidota</taxon>
        <taxon>Bacteroidia</taxon>
        <taxon>Bacteroidales</taxon>
        <taxon>Prevotellaceae</taxon>
        <taxon>Paraprevotella</taxon>
    </lineage>
</organism>
<dbReference type="GO" id="GO:0015562">
    <property type="term" value="F:efflux transmembrane transporter activity"/>
    <property type="evidence" value="ECO:0007669"/>
    <property type="project" value="InterPro"/>
</dbReference>
<protein>
    <submittedName>
        <fullName evidence="3">Cobalt-zinc-cadmium resistance protein CzcC</fullName>
    </submittedName>
</protein>
<dbReference type="Gene3D" id="1.20.1600.10">
    <property type="entry name" value="Outer membrane efflux proteins (OEP)"/>
    <property type="match status" value="1"/>
</dbReference>
<gene>
    <name evidence="3" type="primary">czcC</name>
    <name evidence="3" type="ORF">PCLFYP37_01759</name>
</gene>
<dbReference type="RefSeq" id="WP_412441685.1">
    <property type="nucleotide sequence ID" value="NZ_CACRUT010000013.1"/>
</dbReference>
<dbReference type="InterPro" id="IPR010131">
    <property type="entry name" value="MdtP/NodT-like"/>
</dbReference>
<keyword evidence="2" id="KW-0175">Coiled coil</keyword>
<dbReference type="SUPFAM" id="SSF56954">
    <property type="entry name" value="Outer membrane efflux proteins (OEP)"/>
    <property type="match status" value="1"/>
</dbReference>
<accession>A0A6N3BRF4</accession>
<evidence type="ECO:0000313" key="3">
    <source>
        <dbReference type="EMBL" id="VYU04137.1"/>
    </source>
</evidence>
<proteinExistence type="inferred from homology"/>
<comment type="similarity">
    <text evidence="1">Belongs to the outer membrane factor (OMF) (TC 1.B.17) family.</text>
</comment>
<sequence length="420" mass="48398">MKRLLIIGLAFTVCDALYAEEDMPGLSLREAEKCFLEHNVQLTAQRYNVDRAQAQVVQARLFDNPVISLEQNVYNRLNGKYFDVGKEGEAAIEIEQEIPIARQRSKRIKLEEINREAAGYRFEEVLRTLRSELYRSFVDTYYQSRSIRVYDREITSVGKLLRAVREQEGKGNISRMEVSRLELFLLSLRKERQEAERQLVEMRGRLNLLLGAPAGHDRELVLDESILEKVDLSAVSFADLGTMLDSRPDVRAARAGVRAAEANVKLQRAMAAPEFSVRGMYDRAGNFINDYFAIGITCSVPIFNRNQGEIKSAKLELLQQGKEEEYAVDKAETELYSACHQLQKAVELYRAFDGRVEQDFEQLMEGVNENFYERNINMLEFIDYYQSYKEACLQCYALRRDVFGAMENLNTVVGRTIFKF</sequence>
<reference evidence="3" key="1">
    <citation type="submission" date="2019-11" db="EMBL/GenBank/DDBJ databases">
        <authorList>
            <person name="Feng L."/>
        </authorList>
    </citation>
    <scope>NUCLEOTIDE SEQUENCE</scope>
    <source>
        <strain evidence="3">PclaraLFYP37</strain>
    </source>
</reference>
<dbReference type="AlphaFoldDB" id="A0A6N3BRF4"/>
<dbReference type="EMBL" id="CACRUT010000013">
    <property type="protein sequence ID" value="VYU04137.1"/>
    <property type="molecule type" value="Genomic_DNA"/>
</dbReference>